<reference evidence="2 3" key="1">
    <citation type="submission" date="2022-06" db="EMBL/GenBank/DDBJ databases">
        <title>Halomicroarcula sp. a new haloarchaeum isolate from saline soil.</title>
        <authorList>
            <person name="Strakova D."/>
            <person name="Galisteo C."/>
            <person name="Sanchez-Porro C."/>
            <person name="Ventosa A."/>
        </authorList>
    </citation>
    <scope>NUCLEOTIDE SEQUENCE [LARGE SCALE GENOMIC DNA]</scope>
    <source>
        <strain evidence="2 3">S3CR25-11</strain>
    </source>
</reference>
<evidence type="ECO:0008006" key="4">
    <source>
        <dbReference type="Google" id="ProtNLM"/>
    </source>
</evidence>
<keyword evidence="3" id="KW-1185">Reference proteome</keyword>
<sequence>MDHNSEREKEGLTELLKRGSRLITRDSESPSERDGLVLDRRSYLAAAGLTTAALAGCGGLDSRKQVSPVSSFGYGGAPVLQQTSSLTVSESEPNDREGNADVIDVNTTVDGTLTASDSDWFLVELSAGDDIVVGFSRGSATGVTAVILYDTEGTFSNLRYVSTDDPVTMTGTAETSGTYFVQVVDTQDGDGDYTLTVGDGTTATPTPTETATPTPTETATPTPTPTETATPTPTPTETATPVVTETATPTPVEDDYGEQGYGEYGYGGIAV</sequence>
<dbReference type="SUPFAM" id="SSF89260">
    <property type="entry name" value="Collagen-binding domain"/>
    <property type="match status" value="1"/>
</dbReference>
<protein>
    <recommendedName>
        <fullName evidence="4">Peptidase C-terminal archaeal/bacterial domain-containing protein</fullName>
    </recommendedName>
</protein>
<evidence type="ECO:0000313" key="2">
    <source>
        <dbReference type="EMBL" id="MDS0281599.1"/>
    </source>
</evidence>
<organism evidence="2 3">
    <name type="scientific">Haloarcula onubensis</name>
    <dbReference type="NCBI Taxonomy" id="2950539"/>
    <lineage>
        <taxon>Archaea</taxon>
        <taxon>Methanobacteriati</taxon>
        <taxon>Methanobacteriota</taxon>
        <taxon>Stenosarchaea group</taxon>
        <taxon>Halobacteria</taxon>
        <taxon>Halobacteriales</taxon>
        <taxon>Haloarculaceae</taxon>
        <taxon>Haloarcula</taxon>
    </lineage>
</organism>
<dbReference type="Proteomes" id="UP001268864">
    <property type="component" value="Unassembled WGS sequence"/>
</dbReference>
<comment type="caution">
    <text evidence="2">The sequence shown here is derived from an EMBL/GenBank/DDBJ whole genome shotgun (WGS) entry which is preliminary data.</text>
</comment>
<gene>
    <name evidence="2" type="ORF">NDI86_05645</name>
</gene>
<dbReference type="EMBL" id="JAMQOS010000001">
    <property type="protein sequence ID" value="MDS0281599.1"/>
    <property type="molecule type" value="Genomic_DNA"/>
</dbReference>
<evidence type="ECO:0000256" key="1">
    <source>
        <dbReference type="SAM" id="MobiDB-lite"/>
    </source>
</evidence>
<dbReference type="RefSeq" id="WP_310899433.1">
    <property type="nucleotide sequence ID" value="NZ_JAMQOS010000001.1"/>
</dbReference>
<feature type="region of interest" description="Disordered" evidence="1">
    <location>
        <begin position="1"/>
        <end position="34"/>
    </location>
</feature>
<proteinExistence type="predicted"/>
<feature type="region of interest" description="Disordered" evidence="1">
    <location>
        <begin position="195"/>
        <end position="261"/>
    </location>
</feature>
<name>A0ABU2FMH1_9EURY</name>
<accession>A0ABU2FMH1</accession>
<feature type="compositionally biased region" description="Low complexity" evidence="1">
    <location>
        <begin position="201"/>
        <end position="251"/>
    </location>
</feature>
<dbReference type="Gene3D" id="2.60.120.380">
    <property type="match status" value="1"/>
</dbReference>
<evidence type="ECO:0000313" key="3">
    <source>
        <dbReference type="Proteomes" id="UP001268864"/>
    </source>
</evidence>